<dbReference type="AlphaFoldDB" id="K2QK09"/>
<evidence type="ECO:0000313" key="2">
    <source>
        <dbReference type="Proteomes" id="UP000007123"/>
    </source>
</evidence>
<evidence type="ECO:0000313" key="1">
    <source>
        <dbReference type="EMBL" id="EKF61531.1"/>
    </source>
</evidence>
<protein>
    <submittedName>
        <fullName evidence="1">Uncharacterized protein</fullName>
    </submittedName>
</protein>
<name>K2QK09_9HYPH</name>
<sequence length="170" mass="19116">MGSKPIFNSIGCGLSWRRKIWCEARRERRFIADISDHEGFASSPAILPIEEAPNTLAAIEGLALDGVYDLGFGDQREPARSICQVNGEIGPLFQMRSIEAEAFLASDDARNELPPQRFFVNHGIETGFQKGGEFRFIAPRYRAWHVEADILEGLRHPLGEDLQMKIVDCR</sequence>
<comment type="caution">
    <text evidence="1">The sequence shown here is derived from an EMBL/GenBank/DDBJ whole genome shotgun (WGS) entry which is preliminary data.</text>
</comment>
<accession>K2QK09</accession>
<dbReference type="EMBL" id="ALJF01000002">
    <property type="protein sequence ID" value="EKF61531.1"/>
    <property type="molecule type" value="Genomic_DNA"/>
</dbReference>
<gene>
    <name evidence="1" type="ORF">QWE_03140</name>
</gene>
<keyword evidence="2" id="KW-1185">Reference proteome</keyword>
<proteinExistence type="predicted"/>
<dbReference type="RefSeq" id="WP_006724623.1">
    <property type="nucleotide sequence ID" value="NZ_ALJF01000002.1"/>
</dbReference>
<organism evidence="1 2">
    <name type="scientific">Agrobacterium albertimagni AOL15</name>
    <dbReference type="NCBI Taxonomy" id="1156935"/>
    <lineage>
        <taxon>Bacteria</taxon>
        <taxon>Pseudomonadati</taxon>
        <taxon>Pseudomonadota</taxon>
        <taxon>Alphaproteobacteria</taxon>
        <taxon>Hyphomicrobiales</taxon>
        <taxon>Rhizobiaceae</taxon>
        <taxon>Rhizobium/Agrobacterium group</taxon>
        <taxon>Agrobacterium</taxon>
    </lineage>
</organism>
<reference evidence="1 2" key="1">
    <citation type="journal article" date="2012" name="J. Bacteriol.">
        <title>Draft Genome Sequence of Agrobacterium albertimagni Strain AOL15.</title>
        <authorList>
            <person name="Trimble W.L."/>
            <person name="Phung le T."/>
            <person name="Meyer F."/>
            <person name="Gilbert J.A."/>
            <person name="Silver S."/>
        </authorList>
    </citation>
    <scope>NUCLEOTIDE SEQUENCE [LARGE SCALE GENOMIC DNA]</scope>
    <source>
        <strain evidence="1 2">AOL15</strain>
    </source>
</reference>
<dbReference type="Proteomes" id="UP000007123">
    <property type="component" value="Unassembled WGS sequence"/>
</dbReference>